<evidence type="ECO:0000256" key="1">
    <source>
        <dbReference type="SAM" id="SignalP"/>
    </source>
</evidence>
<dbReference type="Proteomes" id="UP000046392">
    <property type="component" value="Unplaced"/>
</dbReference>
<dbReference type="AlphaFoldDB" id="A0A0N5B245"/>
<evidence type="ECO:0000313" key="3">
    <source>
        <dbReference type="WBParaSite" id="SPAL_0000014800.1"/>
    </source>
</evidence>
<accession>A0A0N5B245</accession>
<name>A0A0N5B245_STREA</name>
<feature type="signal peptide" evidence="1">
    <location>
        <begin position="1"/>
        <end position="18"/>
    </location>
</feature>
<protein>
    <submittedName>
        <fullName evidence="3">Uncharacterized protein</fullName>
    </submittedName>
</protein>
<proteinExistence type="predicted"/>
<keyword evidence="2" id="KW-1185">Reference proteome</keyword>
<organism evidence="2 3">
    <name type="scientific">Strongyloides papillosus</name>
    <name type="common">Intestinal threadworm</name>
    <dbReference type="NCBI Taxonomy" id="174720"/>
    <lineage>
        <taxon>Eukaryota</taxon>
        <taxon>Metazoa</taxon>
        <taxon>Ecdysozoa</taxon>
        <taxon>Nematoda</taxon>
        <taxon>Chromadorea</taxon>
        <taxon>Rhabditida</taxon>
        <taxon>Tylenchina</taxon>
        <taxon>Panagrolaimomorpha</taxon>
        <taxon>Strongyloidoidea</taxon>
        <taxon>Strongyloididae</taxon>
        <taxon>Strongyloides</taxon>
    </lineage>
</organism>
<feature type="chain" id="PRO_5005893602" evidence="1">
    <location>
        <begin position="19"/>
        <end position="141"/>
    </location>
</feature>
<dbReference type="WBParaSite" id="SPAL_0000014800.1">
    <property type="protein sequence ID" value="SPAL_0000014800.1"/>
    <property type="gene ID" value="SPAL_0000014800"/>
</dbReference>
<reference evidence="3" key="1">
    <citation type="submission" date="2017-02" db="UniProtKB">
        <authorList>
            <consortium name="WormBaseParasite"/>
        </authorList>
    </citation>
    <scope>IDENTIFICATION</scope>
</reference>
<sequence>MRALIILIIYINISLSNSYNEYTNCILKVEGTPKCPPNEKQSVDLKIEYRSGGRSIASVKGSCNETMVVNANVSYESLTSNVYWARFYYFKPTKPDYYTRKIPEECINRLQAKGDHLYCNIGEIDPNNKTTSSNNKTPYIL</sequence>
<evidence type="ECO:0000313" key="2">
    <source>
        <dbReference type="Proteomes" id="UP000046392"/>
    </source>
</evidence>
<keyword evidence="1" id="KW-0732">Signal</keyword>